<evidence type="ECO:0000313" key="6">
    <source>
        <dbReference type="Proteomes" id="UP000309550"/>
    </source>
</evidence>
<dbReference type="RefSeq" id="WP_138663763.1">
    <property type="nucleotide sequence ID" value="NZ_VANS01000009.1"/>
</dbReference>
<evidence type="ECO:0000256" key="2">
    <source>
        <dbReference type="ARBA" id="ARBA00022676"/>
    </source>
</evidence>
<comment type="similarity">
    <text evidence="1">Belongs to the glycosyltransferase 2 family.</text>
</comment>
<name>A0A5S3P7U9_9RHOB</name>
<dbReference type="SUPFAM" id="SSF53448">
    <property type="entry name" value="Nucleotide-diphospho-sugar transferases"/>
    <property type="match status" value="1"/>
</dbReference>
<dbReference type="GO" id="GO:0016757">
    <property type="term" value="F:glycosyltransferase activity"/>
    <property type="evidence" value="ECO:0007669"/>
    <property type="project" value="UniProtKB-KW"/>
</dbReference>
<dbReference type="OrthoDB" id="9802649at2"/>
<proteinExistence type="inferred from homology"/>
<dbReference type="InterPro" id="IPR029044">
    <property type="entry name" value="Nucleotide-diphossugar_trans"/>
</dbReference>
<reference evidence="5 6" key="1">
    <citation type="submission" date="2019-05" db="EMBL/GenBank/DDBJ databases">
        <title>Sulfitobacter sabulilitoris sp. nov., isolated from a marine sand.</title>
        <authorList>
            <person name="Yoon J.-H."/>
        </authorList>
    </citation>
    <scope>NUCLEOTIDE SEQUENCE [LARGE SCALE GENOMIC DNA]</scope>
    <source>
        <strain evidence="5 6">HSMS-29</strain>
    </source>
</reference>
<protein>
    <submittedName>
        <fullName evidence="5">Glycosyltransferase</fullName>
    </submittedName>
</protein>
<dbReference type="PANTHER" id="PTHR43685">
    <property type="entry name" value="GLYCOSYLTRANSFERASE"/>
    <property type="match status" value="1"/>
</dbReference>
<evidence type="ECO:0000256" key="1">
    <source>
        <dbReference type="ARBA" id="ARBA00006739"/>
    </source>
</evidence>
<organism evidence="5 6">
    <name type="scientific">Sulfitobacter sabulilitoris</name>
    <dbReference type="NCBI Taxonomy" id="2562655"/>
    <lineage>
        <taxon>Bacteria</taxon>
        <taxon>Pseudomonadati</taxon>
        <taxon>Pseudomonadota</taxon>
        <taxon>Alphaproteobacteria</taxon>
        <taxon>Rhodobacterales</taxon>
        <taxon>Roseobacteraceae</taxon>
        <taxon>Sulfitobacter</taxon>
    </lineage>
</organism>
<keyword evidence="6" id="KW-1185">Reference proteome</keyword>
<gene>
    <name evidence="5" type="ORF">FDT80_18210</name>
</gene>
<dbReference type="Proteomes" id="UP000309550">
    <property type="component" value="Unassembled WGS sequence"/>
</dbReference>
<keyword evidence="2" id="KW-0328">Glycosyltransferase</keyword>
<dbReference type="Gene3D" id="3.90.550.10">
    <property type="entry name" value="Spore Coat Polysaccharide Biosynthesis Protein SpsA, Chain A"/>
    <property type="match status" value="1"/>
</dbReference>
<keyword evidence="3 5" id="KW-0808">Transferase</keyword>
<dbReference type="InterPro" id="IPR001173">
    <property type="entry name" value="Glyco_trans_2-like"/>
</dbReference>
<dbReference type="AlphaFoldDB" id="A0A5S3P7U9"/>
<dbReference type="PANTHER" id="PTHR43685:SF5">
    <property type="entry name" value="GLYCOSYLTRANSFERASE EPSE-RELATED"/>
    <property type="match status" value="1"/>
</dbReference>
<dbReference type="Pfam" id="PF00535">
    <property type="entry name" value="Glycos_transf_2"/>
    <property type="match status" value="1"/>
</dbReference>
<feature type="domain" description="Glycosyltransferase 2-like" evidence="4">
    <location>
        <begin position="9"/>
        <end position="142"/>
    </location>
</feature>
<evidence type="ECO:0000256" key="3">
    <source>
        <dbReference type="ARBA" id="ARBA00022679"/>
    </source>
</evidence>
<comment type="caution">
    <text evidence="5">The sequence shown here is derived from an EMBL/GenBank/DDBJ whole genome shotgun (WGS) entry which is preliminary data.</text>
</comment>
<dbReference type="EMBL" id="VANS01000009">
    <property type="protein sequence ID" value="TMM49375.1"/>
    <property type="molecule type" value="Genomic_DNA"/>
</dbReference>
<accession>A0A5S3P7U9</accession>
<sequence>MSQTSRHITILLCTYNGARFLPEQLASYLEQTHRNWSLWISDDGSTDATLDILRAFQRDHGAAHDIRILQGPSQGRAVLNFMSLVCHPDLPEGLVALSDQDDIWLPEKLERALSRIPETLSGPMIYSAQSYYIDDAGNRLSKSVVRPHPPAFSNAVMQNIMSGHSTVLNPAALALVRQAGVPQRIEYHDWWLSLLITAAGGRAVVDRAWVIHYRQHGANVLGAPGGVRAGLYRIRRILGNDYGNWITANIRALQEVSELLTAEHGASVRMFLDAPVRAGPGRVRLLRRLGFHRQSRSATMLVYIAAFLGKL</sequence>
<dbReference type="InterPro" id="IPR050834">
    <property type="entry name" value="Glycosyltransf_2"/>
</dbReference>
<evidence type="ECO:0000259" key="4">
    <source>
        <dbReference type="Pfam" id="PF00535"/>
    </source>
</evidence>
<evidence type="ECO:0000313" key="5">
    <source>
        <dbReference type="EMBL" id="TMM49375.1"/>
    </source>
</evidence>